<keyword evidence="7 10" id="KW-1133">Transmembrane helix</keyword>
<dbReference type="OrthoDB" id="8931496at2759"/>
<dbReference type="AlphaFoldDB" id="A0A4Z2HVZ0"/>
<sequence length="65" mass="7397">MLEHPDLRLRRLKRFHGPGRPASEELDAGASAMLQTIFVLTVMTVTILVPAGWILGHLDEYRSRR</sequence>
<evidence type="ECO:0000256" key="4">
    <source>
        <dbReference type="ARBA" id="ARBA00022692"/>
    </source>
</evidence>
<keyword evidence="4 10" id="KW-0812">Transmembrane</keyword>
<feature type="transmembrane region" description="Helical" evidence="10">
    <location>
        <begin position="32"/>
        <end position="55"/>
    </location>
</feature>
<dbReference type="UniPathway" id="UPA00705"/>
<dbReference type="InterPro" id="IPR003205">
    <property type="entry name" value="Cyt_c_oxidase_su8"/>
</dbReference>
<accession>A0A4Z2HVZ0</accession>
<evidence type="ECO:0000256" key="8">
    <source>
        <dbReference type="ARBA" id="ARBA00023128"/>
    </source>
</evidence>
<name>A0A4Z2HVZ0_9TELE</name>
<evidence type="ECO:0000256" key="7">
    <source>
        <dbReference type="ARBA" id="ARBA00022989"/>
    </source>
</evidence>
<comment type="subcellular location">
    <subcellularLocation>
        <location evidence="1">Mitochondrion inner membrane</location>
        <topology evidence="1">Single-pass membrane protein</topology>
    </subcellularLocation>
</comment>
<evidence type="ECO:0000256" key="6">
    <source>
        <dbReference type="ARBA" id="ARBA00022946"/>
    </source>
</evidence>
<proteinExistence type="inferred from homology"/>
<gene>
    <name evidence="11" type="ORF">EYF80_020299</name>
</gene>
<dbReference type="SUPFAM" id="SSF81431">
    <property type="entry name" value="Mitochondrial cytochrome c oxidase subunit VIIIb (aka IX)"/>
    <property type="match status" value="1"/>
</dbReference>
<evidence type="ECO:0000313" key="12">
    <source>
        <dbReference type="Proteomes" id="UP000314294"/>
    </source>
</evidence>
<reference evidence="11 12" key="1">
    <citation type="submission" date="2019-03" db="EMBL/GenBank/DDBJ databases">
        <title>First draft genome of Liparis tanakae, snailfish: a comprehensive survey of snailfish specific genes.</title>
        <authorList>
            <person name="Kim W."/>
            <person name="Song I."/>
            <person name="Jeong J.-H."/>
            <person name="Kim D."/>
            <person name="Kim S."/>
            <person name="Ryu S."/>
            <person name="Song J.Y."/>
            <person name="Lee S.K."/>
        </authorList>
    </citation>
    <scope>NUCLEOTIDE SEQUENCE [LARGE SCALE GENOMIC DNA]</scope>
    <source>
        <tissue evidence="11">Muscle</tissue>
    </source>
</reference>
<evidence type="ECO:0000313" key="11">
    <source>
        <dbReference type="EMBL" id="TNN69465.1"/>
    </source>
</evidence>
<protein>
    <submittedName>
        <fullName evidence="11">Uncharacterized protein</fullName>
    </submittedName>
</protein>
<keyword evidence="12" id="KW-1185">Reference proteome</keyword>
<dbReference type="Gene3D" id="4.10.81.10">
    <property type="entry name" value="Cytochrome c oxidase, subunit 8"/>
    <property type="match status" value="1"/>
</dbReference>
<comment type="pathway">
    <text evidence="2">Energy metabolism; oxidative phosphorylation.</text>
</comment>
<evidence type="ECO:0000256" key="9">
    <source>
        <dbReference type="ARBA" id="ARBA00023136"/>
    </source>
</evidence>
<keyword evidence="8" id="KW-0496">Mitochondrion</keyword>
<keyword evidence="5" id="KW-0999">Mitochondrion inner membrane</keyword>
<dbReference type="GO" id="GO:0045277">
    <property type="term" value="C:respiratory chain complex IV"/>
    <property type="evidence" value="ECO:0007669"/>
    <property type="project" value="InterPro"/>
</dbReference>
<comment type="caution">
    <text evidence="11">The sequence shown here is derived from an EMBL/GenBank/DDBJ whole genome shotgun (WGS) entry which is preliminary data.</text>
</comment>
<dbReference type="Pfam" id="PF02285">
    <property type="entry name" value="COX8"/>
    <property type="match status" value="1"/>
</dbReference>
<organism evidence="11 12">
    <name type="scientific">Liparis tanakae</name>
    <name type="common">Tanaka's snailfish</name>
    <dbReference type="NCBI Taxonomy" id="230148"/>
    <lineage>
        <taxon>Eukaryota</taxon>
        <taxon>Metazoa</taxon>
        <taxon>Chordata</taxon>
        <taxon>Craniata</taxon>
        <taxon>Vertebrata</taxon>
        <taxon>Euteleostomi</taxon>
        <taxon>Actinopterygii</taxon>
        <taxon>Neopterygii</taxon>
        <taxon>Teleostei</taxon>
        <taxon>Neoteleostei</taxon>
        <taxon>Acanthomorphata</taxon>
        <taxon>Eupercaria</taxon>
        <taxon>Perciformes</taxon>
        <taxon>Cottioidei</taxon>
        <taxon>Cottales</taxon>
        <taxon>Liparidae</taxon>
        <taxon>Liparis</taxon>
    </lineage>
</organism>
<evidence type="ECO:0000256" key="2">
    <source>
        <dbReference type="ARBA" id="ARBA00004673"/>
    </source>
</evidence>
<evidence type="ECO:0000256" key="1">
    <source>
        <dbReference type="ARBA" id="ARBA00004434"/>
    </source>
</evidence>
<comment type="similarity">
    <text evidence="3">Belongs to the cytochrome c oxidase VIII family.</text>
</comment>
<evidence type="ECO:0000256" key="5">
    <source>
        <dbReference type="ARBA" id="ARBA00022792"/>
    </source>
</evidence>
<dbReference type="GO" id="GO:0006123">
    <property type="term" value="P:mitochondrial electron transport, cytochrome c to oxygen"/>
    <property type="evidence" value="ECO:0007669"/>
    <property type="project" value="InterPro"/>
</dbReference>
<evidence type="ECO:0000256" key="10">
    <source>
        <dbReference type="SAM" id="Phobius"/>
    </source>
</evidence>
<evidence type="ECO:0000256" key="3">
    <source>
        <dbReference type="ARBA" id="ARBA00010117"/>
    </source>
</evidence>
<keyword evidence="9 10" id="KW-0472">Membrane</keyword>
<dbReference type="InterPro" id="IPR036548">
    <property type="entry name" value="Cyt_c_oxidase_su8_sf"/>
</dbReference>
<dbReference type="EMBL" id="SRLO01000175">
    <property type="protein sequence ID" value="TNN69465.1"/>
    <property type="molecule type" value="Genomic_DNA"/>
</dbReference>
<dbReference type="Proteomes" id="UP000314294">
    <property type="component" value="Unassembled WGS sequence"/>
</dbReference>
<keyword evidence="6" id="KW-0809">Transit peptide</keyword>
<dbReference type="GO" id="GO:0005743">
    <property type="term" value="C:mitochondrial inner membrane"/>
    <property type="evidence" value="ECO:0007669"/>
    <property type="project" value="UniProtKB-SubCell"/>
</dbReference>